<dbReference type="RefSeq" id="WP_367775424.1">
    <property type="nucleotide sequence ID" value="NZ_JBFNXR010000054.1"/>
</dbReference>
<dbReference type="SUPFAM" id="SSF52799">
    <property type="entry name" value="(Phosphotyrosine protein) phosphatases II"/>
    <property type="match status" value="1"/>
</dbReference>
<reference evidence="1 2" key="1">
    <citation type="submission" date="2024-06" db="EMBL/GenBank/DDBJ databases">
        <title>Novosphingobium rhizovicinus M1R2S20.</title>
        <authorList>
            <person name="Sun J.-Q."/>
        </authorList>
    </citation>
    <scope>NUCLEOTIDE SEQUENCE [LARGE SCALE GENOMIC DNA]</scope>
    <source>
        <strain evidence="1 2">M1R2S20</strain>
    </source>
</reference>
<gene>
    <name evidence="1" type="ORF">ABUH87_17660</name>
</gene>
<comment type="caution">
    <text evidence="1">The sequence shown here is derived from an EMBL/GenBank/DDBJ whole genome shotgun (WGS) entry which is preliminary data.</text>
</comment>
<dbReference type="Pfam" id="PF13350">
    <property type="entry name" value="Y_phosphatase3"/>
    <property type="match status" value="1"/>
</dbReference>
<dbReference type="EMBL" id="JBFNXR010000054">
    <property type="protein sequence ID" value="MEW9856953.1"/>
    <property type="molecule type" value="Genomic_DNA"/>
</dbReference>
<evidence type="ECO:0000313" key="1">
    <source>
        <dbReference type="EMBL" id="MEW9856953.1"/>
    </source>
</evidence>
<protein>
    <submittedName>
        <fullName evidence="1">Tyrosine-protein phosphatase</fullName>
    </submittedName>
</protein>
<dbReference type="Gene3D" id="3.90.190.10">
    <property type="entry name" value="Protein tyrosine phosphatase superfamily"/>
    <property type="match status" value="1"/>
</dbReference>
<evidence type="ECO:0000313" key="2">
    <source>
        <dbReference type="Proteomes" id="UP001556118"/>
    </source>
</evidence>
<dbReference type="InterPro" id="IPR026893">
    <property type="entry name" value="Tyr/Ser_Pase_IphP-type"/>
</dbReference>
<dbReference type="Proteomes" id="UP001556118">
    <property type="component" value="Unassembled WGS sequence"/>
</dbReference>
<name>A0ABV3RFT4_9SPHN</name>
<keyword evidence="2" id="KW-1185">Reference proteome</keyword>
<sequence>MDTGSEVDKSGGRMSEDRVLALEGVHNFRDYGGYSTAGGGRLRRGVLWRSGQHHGASEADLERIGSLGLVAVFDLRSHRERASHPCRRPASFAARVVHAPDPAEHSAPHIAAARVTRQRTAESTREGLLQNYTKIAFRPELQAMMAQLITAVASGEGPTLVNCMAGKDRTGLAVAMVQFAAGVHRDDVLEDYLLTNTAGDVEARIAAGAATIRTMAGEIDEAALRVLMGVEAEYLETALLAIEAEYGSLDSYMSDALGAGPAVCAKLRDAVVA</sequence>
<accession>A0ABV3RFT4</accession>
<dbReference type="InterPro" id="IPR029021">
    <property type="entry name" value="Prot-tyrosine_phosphatase-like"/>
</dbReference>
<organism evidence="1 2">
    <name type="scientific">Novosphingobium rhizovicinum</name>
    <dbReference type="NCBI Taxonomy" id="3228928"/>
    <lineage>
        <taxon>Bacteria</taxon>
        <taxon>Pseudomonadati</taxon>
        <taxon>Pseudomonadota</taxon>
        <taxon>Alphaproteobacteria</taxon>
        <taxon>Sphingomonadales</taxon>
        <taxon>Sphingomonadaceae</taxon>
        <taxon>Novosphingobium</taxon>
    </lineage>
</organism>
<proteinExistence type="predicted"/>